<keyword evidence="3" id="KW-1185">Reference proteome</keyword>
<reference evidence="2 3" key="1">
    <citation type="submission" date="2019-12" db="EMBL/GenBank/DDBJ databases">
        <title>Halocatena pleomorpha gen. nov. sp. nov., an extremely halophilic archaeon of family Halobacteriaceae isolated from saltpan soil.</title>
        <authorList>
            <person name="Pal Y."/>
            <person name="Verma A."/>
            <person name="Krishnamurthi S."/>
            <person name="Kumar P."/>
        </authorList>
    </citation>
    <scope>NUCLEOTIDE SEQUENCE [LARGE SCALE GENOMIC DNA]</scope>
    <source>
        <strain evidence="2 3">JCM 16495</strain>
    </source>
</reference>
<comment type="caution">
    <text evidence="2">The sequence shown here is derived from an EMBL/GenBank/DDBJ whole genome shotgun (WGS) entry which is preliminary data.</text>
</comment>
<dbReference type="AlphaFoldDB" id="A0A6B0GML6"/>
<dbReference type="RefSeq" id="WP_158205568.1">
    <property type="nucleotide sequence ID" value="NZ_WSZK01000028.1"/>
</dbReference>
<accession>A0A6B0GML6</accession>
<evidence type="ECO:0000256" key="1">
    <source>
        <dbReference type="SAM" id="Phobius"/>
    </source>
</evidence>
<dbReference type="Proteomes" id="UP000451471">
    <property type="component" value="Unassembled WGS sequence"/>
</dbReference>
<evidence type="ECO:0000313" key="3">
    <source>
        <dbReference type="Proteomes" id="UP000451471"/>
    </source>
</evidence>
<organism evidence="2 3">
    <name type="scientific">Halomarina oriensis</name>
    <dbReference type="NCBI Taxonomy" id="671145"/>
    <lineage>
        <taxon>Archaea</taxon>
        <taxon>Methanobacteriati</taxon>
        <taxon>Methanobacteriota</taxon>
        <taxon>Stenosarchaea group</taxon>
        <taxon>Halobacteria</taxon>
        <taxon>Halobacteriales</taxon>
        <taxon>Natronomonadaceae</taxon>
        <taxon>Halomarina</taxon>
    </lineage>
</organism>
<feature type="transmembrane region" description="Helical" evidence="1">
    <location>
        <begin position="67"/>
        <end position="88"/>
    </location>
</feature>
<dbReference type="EMBL" id="WSZK01000028">
    <property type="protein sequence ID" value="MWG35900.1"/>
    <property type="molecule type" value="Genomic_DNA"/>
</dbReference>
<keyword evidence="1" id="KW-0472">Membrane</keyword>
<keyword evidence="1" id="KW-1133">Transmembrane helix</keyword>
<protein>
    <submittedName>
        <fullName evidence="2">Uncharacterized protein</fullName>
    </submittedName>
</protein>
<keyword evidence="1" id="KW-0812">Transmembrane</keyword>
<proteinExistence type="predicted"/>
<name>A0A6B0GML6_9EURY</name>
<dbReference type="OrthoDB" id="289957at2157"/>
<feature type="transmembrane region" description="Helical" evidence="1">
    <location>
        <begin position="7"/>
        <end position="29"/>
    </location>
</feature>
<sequence>MRTTYPVALIICVGIVAAIVSASGFWGAVGLVDDQPGVSSAVNDSADKYNPNQGLEGEAAAQDDGNIVGLILSGGSNTFSIFSIINLFPNTLMWLGMPSWAAFPLGWPAQILAFIGGTQFVLGRVLQ</sequence>
<gene>
    <name evidence="2" type="ORF">GQS65_15645</name>
</gene>
<evidence type="ECO:0000313" key="2">
    <source>
        <dbReference type="EMBL" id="MWG35900.1"/>
    </source>
</evidence>
<feature type="transmembrane region" description="Helical" evidence="1">
    <location>
        <begin position="100"/>
        <end position="122"/>
    </location>
</feature>